<accession>A0A0L8AH66</accession>
<evidence type="ECO:0000313" key="3">
    <source>
        <dbReference type="Proteomes" id="UP000036908"/>
    </source>
</evidence>
<dbReference type="SUPFAM" id="SSF48452">
    <property type="entry name" value="TPR-like"/>
    <property type="match status" value="1"/>
</dbReference>
<dbReference type="Proteomes" id="UP000036908">
    <property type="component" value="Unassembled WGS sequence"/>
</dbReference>
<feature type="signal peptide" evidence="1">
    <location>
        <begin position="1"/>
        <end position="22"/>
    </location>
</feature>
<dbReference type="EMBL" id="JSVA01000018">
    <property type="protein sequence ID" value="KOF01744.1"/>
    <property type="molecule type" value="Genomic_DNA"/>
</dbReference>
<comment type="caution">
    <text evidence="2">The sequence shown here is derived from an EMBL/GenBank/DDBJ whole genome shotgun (WGS) entry which is preliminary data.</text>
</comment>
<evidence type="ECO:0008006" key="4">
    <source>
        <dbReference type="Google" id="ProtNLM"/>
    </source>
</evidence>
<reference evidence="3" key="1">
    <citation type="submission" date="2014-11" db="EMBL/GenBank/DDBJ databases">
        <title>Genome sequencing of Roseivirga sp. D-25.</title>
        <authorList>
            <person name="Selvaratnam C."/>
            <person name="Thevarajoo S."/>
            <person name="Goh K.M."/>
            <person name="Eee R."/>
            <person name="Chan K.-G."/>
            <person name="Chong C.S."/>
        </authorList>
    </citation>
    <scope>NUCLEOTIDE SEQUENCE [LARGE SCALE GENOMIC DNA]</scope>
    <source>
        <strain evidence="3">D-25</strain>
    </source>
</reference>
<keyword evidence="1" id="KW-0732">Signal</keyword>
<name>A0A0L8AH66_9BACT</name>
<dbReference type="OrthoDB" id="725871at2"/>
<dbReference type="PATRIC" id="fig|1566026.4.peg.1412"/>
<gene>
    <name evidence="2" type="ORF">OB69_15460</name>
</gene>
<keyword evidence="3" id="KW-1185">Reference proteome</keyword>
<protein>
    <recommendedName>
        <fullName evidence="4">SusD-like N-terminal domain-containing protein</fullName>
    </recommendedName>
</protein>
<dbReference type="PROSITE" id="PS51257">
    <property type="entry name" value="PROKAR_LIPOPROTEIN"/>
    <property type="match status" value="1"/>
</dbReference>
<feature type="chain" id="PRO_5005580034" description="SusD-like N-terminal domain-containing protein" evidence="1">
    <location>
        <begin position="23"/>
        <end position="495"/>
    </location>
</feature>
<evidence type="ECO:0000256" key="1">
    <source>
        <dbReference type="SAM" id="SignalP"/>
    </source>
</evidence>
<evidence type="ECO:0000313" key="2">
    <source>
        <dbReference type="EMBL" id="KOF01744.1"/>
    </source>
</evidence>
<proteinExistence type="predicted"/>
<dbReference type="RefSeq" id="WP_053224649.1">
    <property type="nucleotide sequence ID" value="NZ_JSVA01000018.1"/>
</dbReference>
<organism evidence="2 3">
    <name type="scientific">Roseivirga seohaensis subsp. aquiponti</name>
    <dbReference type="NCBI Taxonomy" id="1566026"/>
    <lineage>
        <taxon>Bacteria</taxon>
        <taxon>Pseudomonadati</taxon>
        <taxon>Bacteroidota</taxon>
        <taxon>Cytophagia</taxon>
        <taxon>Cytophagales</taxon>
        <taxon>Roseivirgaceae</taxon>
        <taxon>Roseivirga</taxon>
    </lineage>
</organism>
<dbReference type="AlphaFoldDB" id="A0A0L8AH66"/>
<dbReference type="InterPro" id="IPR011990">
    <property type="entry name" value="TPR-like_helical_dom_sf"/>
</dbReference>
<dbReference type="Gene3D" id="1.25.40.390">
    <property type="match status" value="1"/>
</dbReference>
<sequence>MKKIIYKGFLLAFLLVSGVACHDLEVENLNNPDTAKVLASDSDVKTLAGGMFITWYAPTHWTNGISHMLSTAADNLTCSWGNFGMRDQSWEPRKAWDNQPAYSYASNSNYMFTNLYEAVSTANTVLQVMDGGLDIGPNGEDNNLVRAWSKFIQGIGLGYIGLNYDKGFIVDENSTPEEIAAAEFYPYDEVLDVALTKLDEAIALSGNSFTIPAAWMNTAEDLSSDDFKKLINSFAARLVAYAPRNAAEDAAADWTRAKNYADNGITEDYIIQGDGYVRWINEHWVYSVYPGWGQTDMRVIHMMDDDQPEHWDDDPSFPFPPESTTPEDQRLVTDFQYKSSVPFRVERGYYHFSNYRFSRYDYLLAGWFGDMPEILLSENDLIRAEARANLGDLPGAALIINAGTRVTRGNLPPVAPTLAAIKDAIHHERHVELMATSIGIQFYEMRKRDLLQYGTFLHLPVAPQILETMGAARPFYTYGGPDAADGVNASNGGWR</sequence>